<sequence>MCFYVTGHEVDPTVINVSDQNFNSSRRLWLTSKVKKKKKELEFWMEVNKKKETRGVNDGEFRERKELVGDLSQ</sequence>
<protein>
    <submittedName>
        <fullName evidence="1">Uncharacterized protein</fullName>
    </submittedName>
</protein>
<dbReference type="Proteomes" id="UP000032304">
    <property type="component" value="Chromosome 8"/>
</dbReference>
<dbReference type="EMBL" id="CM001747">
    <property type="protein sequence ID" value="KJB46740.1"/>
    <property type="molecule type" value="Genomic_DNA"/>
</dbReference>
<evidence type="ECO:0000313" key="1">
    <source>
        <dbReference type="EMBL" id="KJB46740.1"/>
    </source>
</evidence>
<keyword evidence="2" id="KW-1185">Reference proteome</keyword>
<reference evidence="1 2" key="1">
    <citation type="journal article" date="2012" name="Nature">
        <title>Repeated polyploidization of Gossypium genomes and the evolution of spinnable cotton fibres.</title>
        <authorList>
            <person name="Paterson A.H."/>
            <person name="Wendel J.F."/>
            <person name="Gundlach H."/>
            <person name="Guo H."/>
            <person name="Jenkins J."/>
            <person name="Jin D."/>
            <person name="Llewellyn D."/>
            <person name="Showmaker K.C."/>
            <person name="Shu S."/>
            <person name="Udall J."/>
            <person name="Yoo M.J."/>
            <person name="Byers R."/>
            <person name="Chen W."/>
            <person name="Doron-Faigenboim A."/>
            <person name="Duke M.V."/>
            <person name="Gong L."/>
            <person name="Grimwood J."/>
            <person name="Grover C."/>
            <person name="Grupp K."/>
            <person name="Hu G."/>
            <person name="Lee T.H."/>
            <person name="Li J."/>
            <person name="Lin L."/>
            <person name="Liu T."/>
            <person name="Marler B.S."/>
            <person name="Page J.T."/>
            <person name="Roberts A.W."/>
            <person name="Romanel E."/>
            <person name="Sanders W.S."/>
            <person name="Szadkowski E."/>
            <person name="Tan X."/>
            <person name="Tang H."/>
            <person name="Xu C."/>
            <person name="Wang J."/>
            <person name="Wang Z."/>
            <person name="Zhang D."/>
            <person name="Zhang L."/>
            <person name="Ashrafi H."/>
            <person name="Bedon F."/>
            <person name="Bowers J.E."/>
            <person name="Brubaker C.L."/>
            <person name="Chee P.W."/>
            <person name="Das S."/>
            <person name="Gingle A.R."/>
            <person name="Haigler C.H."/>
            <person name="Harker D."/>
            <person name="Hoffmann L.V."/>
            <person name="Hovav R."/>
            <person name="Jones D.C."/>
            <person name="Lemke C."/>
            <person name="Mansoor S."/>
            <person name="ur Rahman M."/>
            <person name="Rainville L.N."/>
            <person name="Rambani A."/>
            <person name="Reddy U.K."/>
            <person name="Rong J.K."/>
            <person name="Saranga Y."/>
            <person name="Scheffler B.E."/>
            <person name="Scheffler J.A."/>
            <person name="Stelly D.M."/>
            <person name="Triplett B.A."/>
            <person name="Van Deynze A."/>
            <person name="Vaslin M.F."/>
            <person name="Waghmare V.N."/>
            <person name="Walford S.A."/>
            <person name="Wright R.J."/>
            <person name="Zaki E.A."/>
            <person name="Zhang T."/>
            <person name="Dennis E.S."/>
            <person name="Mayer K.F."/>
            <person name="Peterson D.G."/>
            <person name="Rokhsar D.S."/>
            <person name="Wang X."/>
            <person name="Schmutz J."/>
        </authorList>
    </citation>
    <scope>NUCLEOTIDE SEQUENCE [LARGE SCALE GENOMIC DNA]</scope>
</reference>
<organism evidence="1 2">
    <name type="scientific">Gossypium raimondii</name>
    <name type="common">Peruvian cotton</name>
    <name type="synonym">Gossypium klotzschianum subsp. raimondii</name>
    <dbReference type="NCBI Taxonomy" id="29730"/>
    <lineage>
        <taxon>Eukaryota</taxon>
        <taxon>Viridiplantae</taxon>
        <taxon>Streptophyta</taxon>
        <taxon>Embryophyta</taxon>
        <taxon>Tracheophyta</taxon>
        <taxon>Spermatophyta</taxon>
        <taxon>Magnoliopsida</taxon>
        <taxon>eudicotyledons</taxon>
        <taxon>Gunneridae</taxon>
        <taxon>Pentapetalae</taxon>
        <taxon>rosids</taxon>
        <taxon>malvids</taxon>
        <taxon>Malvales</taxon>
        <taxon>Malvaceae</taxon>
        <taxon>Malvoideae</taxon>
        <taxon>Gossypium</taxon>
    </lineage>
</organism>
<accession>A0A0D2TTK2</accession>
<dbReference type="Gramene" id="KJB46740">
    <property type="protein sequence ID" value="KJB46740"/>
    <property type="gene ID" value="B456_008G030500"/>
</dbReference>
<dbReference type="AlphaFoldDB" id="A0A0D2TTK2"/>
<gene>
    <name evidence="1" type="ORF">B456_008G030500</name>
</gene>
<evidence type="ECO:0000313" key="2">
    <source>
        <dbReference type="Proteomes" id="UP000032304"/>
    </source>
</evidence>
<proteinExistence type="predicted"/>
<name>A0A0D2TTK2_GOSRA</name>